<dbReference type="Pfam" id="PF00481">
    <property type="entry name" value="PP2C"/>
    <property type="match status" value="1"/>
</dbReference>
<organism evidence="2 3">
    <name type="scientific">Coptis chinensis</name>
    <dbReference type="NCBI Taxonomy" id="261450"/>
    <lineage>
        <taxon>Eukaryota</taxon>
        <taxon>Viridiplantae</taxon>
        <taxon>Streptophyta</taxon>
        <taxon>Embryophyta</taxon>
        <taxon>Tracheophyta</taxon>
        <taxon>Spermatophyta</taxon>
        <taxon>Magnoliopsida</taxon>
        <taxon>Ranunculales</taxon>
        <taxon>Ranunculaceae</taxon>
        <taxon>Coptidoideae</taxon>
        <taxon>Coptis</taxon>
    </lineage>
</organism>
<comment type="caution">
    <text evidence="2">The sequence shown here is derived from an EMBL/GenBank/DDBJ whole genome shotgun (WGS) entry which is preliminary data.</text>
</comment>
<evidence type="ECO:0000313" key="3">
    <source>
        <dbReference type="Proteomes" id="UP000631114"/>
    </source>
</evidence>
<dbReference type="EMBL" id="JADFTS010000007">
    <property type="protein sequence ID" value="KAF9599259.1"/>
    <property type="molecule type" value="Genomic_DNA"/>
</dbReference>
<name>A0A835LPW8_9MAGN</name>
<accession>A0A835LPW8</accession>
<dbReference type="SUPFAM" id="SSF81606">
    <property type="entry name" value="PP2C-like"/>
    <property type="match status" value="1"/>
</dbReference>
<dbReference type="PROSITE" id="PS51746">
    <property type="entry name" value="PPM_2"/>
    <property type="match status" value="1"/>
</dbReference>
<dbReference type="Proteomes" id="UP000631114">
    <property type="component" value="Unassembled WGS sequence"/>
</dbReference>
<keyword evidence="3" id="KW-1185">Reference proteome</keyword>
<dbReference type="PANTHER" id="PTHR47992">
    <property type="entry name" value="PROTEIN PHOSPHATASE"/>
    <property type="match status" value="1"/>
</dbReference>
<dbReference type="InterPro" id="IPR001932">
    <property type="entry name" value="PPM-type_phosphatase-like_dom"/>
</dbReference>
<feature type="domain" description="PPM-type phosphatase" evidence="1">
    <location>
        <begin position="46"/>
        <end position="357"/>
    </location>
</feature>
<dbReference type="InterPro" id="IPR015655">
    <property type="entry name" value="PP2C"/>
</dbReference>
<dbReference type="Gene3D" id="3.60.40.10">
    <property type="entry name" value="PPM-type phosphatase domain"/>
    <property type="match status" value="1"/>
</dbReference>
<dbReference type="OrthoDB" id="10264738at2759"/>
<proteinExistence type="predicted"/>
<dbReference type="InterPro" id="IPR036457">
    <property type="entry name" value="PPM-type-like_dom_sf"/>
</dbReference>
<dbReference type="CDD" id="cd00143">
    <property type="entry name" value="PP2Cc"/>
    <property type="match status" value="1"/>
</dbReference>
<dbReference type="GO" id="GO:0004722">
    <property type="term" value="F:protein serine/threonine phosphatase activity"/>
    <property type="evidence" value="ECO:0007669"/>
    <property type="project" value="InterPro"/>
</dbReference>
<sequence>MGGCCSKYVMFEGLKEVQEVEEYEEEEETCAGDWGARVRLKGSCNLASMFTQQGRKGCNQDAMTIWQSLPAVTEDFNGEPDMIFCGVFDGHGSSGHTVANHIREVLPSKLSLRMRSSEHGDHNTEGDHNIDKSTSKECNCDKVGIVHPPISSWAKSFVKAFEEIDKDLSVDPTIDAYCSGSTAVAILRQAEHLMIANLGDSRAILCTRNKKNKLVPVQLTVDLKPNLPCEAERIRSCNGRVFAMDDEPNVYRLWLPDEDSPGLAMARAFGDFCLKDFGLISTPKLCYRKISSMDEFVVLATDGVWDVLSNKAVVKIVASARKRSMAARLLVEHAVQAWKTKYPNCKNDDCAVVCLFLKCPSSIVNANSVLKDGSVHTDTGFDIINTAQETRATDDLKEEWSALGGVSRVNTVLNVPRFSNCDSRREKSEKKEENLVLNVQVGT</sequence>
<evidence type="ECO:0000259" key="1">
    <source>
        <dbReference type="PROSITE" id="PS51746"/>
    </source>
</evidence>
<reference evidence="2 3" key="1">
    <citation type="submission" date="2020-10" db="EMBL/GenBank/DDBJ databases">
        <title>The Coptis chinensis genome and diversification of protoberbering-type alkaloids.</title>
        <authorList>
            <person name="Wang B."/>
            <person name="Shu S."/>
            <person name="Song C."/>
            <person name="Liu Y."/>
        </authorList>
    </citation>
    <scope>NUCLEOTIDE SEQUENCE [LARGE SCALE GENOMIC DNA]</scope>
    <source>
        <strain evidence="2">HL-2020</strain>
        <tissue evidence="2">Leaf</tissue>
    </source>
</reference>
<dbReference type="SMART" id="SM00332">
    <property type="entry name" value="PP2Cc"/>
    <property type="match status" value="1"/>
</dbReference>
<gene>
    <name evidence="2" type="ORF">IFM89_036557</name>
</gene>
<dbReference type="AlphaFoldDB" id="A0A835LPW8"/>
<protein>
    <recommendedName>
        <fullName evidence="1">PPM-type phosphatase domain-containing protein</fullName>
    </recommendedName>
</protein>
<evidence type="ECO:0000313" key="2">
    <source>
        <dbReference type="EMBL" id="KAF9599259.1"/>
    </source>
</evidence>